<dbReference type="PATRIC" id="fig|1256206.3.peg.665"/>
<dbReference type="SUPFAM" id="SSF55957">
    <property type="entry name" value="Phosphoglucomutase, C-terminal domain"/>
    <property type="match status" value="1"/>
</dbReference>
<evidence type="ECO:0000259" key="5">
    <source>
        <dbReference type="Pfam" id="PF00408"/>
    </source>
</evidence>
<protein>
    <submittedName>
        <fullName evidence="6">Phosphoglucosamine mutase</fullName>
        <ecNumber evidence="6">5.4.2.10</ecNumber>
    </submittedName>
</protein>
<gene>
    <name evidence="6" type="primary">glmM</name>
    <name evidence="6" type="ORF">Lpp126_04266</name>
</gene>
<dbReference type="FunFam" id="3.30.310.50:FF:000001">
    <property type="entry name" value="Phosphoglucosamine mutase"/>
    <property type="match status" value="1"/>
</dbReference>
<dbReference type="Proteomes" id="UP000014243">
    <property type="component" value="Unassembled WGS sequence"/>
</dbReference>
<dbReference type="PANTHER" id="PTHR45955">
    <property type="entry name" value="PHOSPHOACETYLGLUCOSAMINE MUTASE"/>
    <property type="match status" value="1"/>
</dbReference>
<dbReference type="InterPro" id="IPR005843">
    <property type="entry name" value="A-D-PHexomutase_C"/>
</dbReference>
<dbReference type="EC" id="5.4.2.10" evidence="6"/>
<evidence type="ECO:0000313" key="7">
    <source>
        <dbReference type="Proteomes" id="UP000014243"/>
    </source>
</evidence>
<feature type="domain" description="Alpha-D-phosphohexomutase C-terminal" evidence="5">
    <location>
        <begin position="30"/>
        <end position="96"/>
    </location>
</feature>
<organism evidence="6 7">
    <name type="scientific">Lacticaseibacillus paracasei subsp. paracasei Lpp126</name>
    <dbReference type="NCBI Taxonomy" id="1256206"/>
    <lineage>
        <taxon>Bacteria</taxon>
        <taxon>Bacillati</taxon>
        <taxon>Bacillota</taxon>
        <taxon>Bacilli</taxon>
        <taxon>Lactobacillales</taxon>
        <taxon>Lactobacillaceae</taxon>
        <taxon>Lacticaseibacillus</taxon>
    </lineage>
</organism>
<keyword evidence="3" id="KW-0460">Magnesium</keyword>
<evidence type="ECO:0000313" key="6">
    <source>
        <dbReference type="EMBL" id="EPC83658.1"/>
    </source>
</evidence>
<dbReference type="PANTHER" id="PTHR45955:SF1">
    <property type="entry name" value="PHOSPHOACETYLGLUCOSAMINE MUTASE"/>
    <property type="match status" value="1"/>
</dbReference>
<dbReference type="AlphaFoldDB" id="S2SW57"/>
<dbReference type="EMBL" id="ANKC01000283">
    <property type="protein sequence ID" value="EPC83658.1"/>
    <property type="molecule type" value="Genomic_DNA"/>
</dbReference>
<sequence>TGIHLLNVMKKTGKKLSELAAPVQDYPQKLVNVKVADKENWQAYPEIQSAIDTVEKEMAGDGRVLVRPSGTEPLLRVMAEAKTEDLVSRYVDQIVDVVKQEMGSKED</sequence>
<dbReference type="GO" id="GO:0004610">
    <property type="term" value="F:phosphoacetylglucosamine mutase activity"/>
    <property type="evidence" value="ECO:0007669"/>
    <property type="project" value="TreeGrafter"/>
</dbReference>
<keyword evidence="4 6" id="KW-0413">Isomerase</keyword>
<feature type="non-terminal residue" evidence="6">
    <location>
        <position position="1"/>
    </location>
</feature>
<evidence type="ECO:0000256" key="1">
    <source>
        <dbReference type="ARBA" id="ARBA00022553"/>
    </source>
</evidence>
<dbReference type="InterPro" id="IPR036900">
    <property type="entry name" value="A-D-PHexomutase_C_sf"/>
</dbReference>
<dbReference type="GO" id="GO:0046872">
    <property type="term" value="F:metal ion binding"/>
    <property type="evidence" value="ECO:0007669"/>
    <property type="project" value="UniProtKB-KW"/>
</dbReference>
<accession>S2SW57</accession>
<dbReference type="GO" id="GO:0008966">
    <property type="term" value="F:phosphoglucosamine mutase activity"/>
    <property type="evidence" value="ECO:0007669"/>
    <property type="project" value="UniProtKB-EC"/>
</dbReference>
<evidence type="ECO:0000256" key="3">
    <source>
        <dbReference type="ARBA" id="ARBA00022842"/>
    </source>
</evidence>
<dbReference type="Gene3D" id="3.30.310.50">
    <property type="entry name" value="Alpha-D-phosphohexomutase, C-terminal domain"/>
    <property type="match status" value="1"/>
</dbReference>
<evidence type="ECO:0000256" key="4">
    <source>
        <dbReference type="ARBA" id="ARBA00023235"/>
    </source>
</evidence>
<dbReference type="Pfam" id="PF00408">
    <property type="entry name" value="PGM_PMM_IV"/>
    <property type="match status" value="1"/>
</dbReference>
<proteinExistence type="predicted"/>
<name>S2SW57_LACPA</name>
<comment type="caution">
    <text evidence="6">The sequence shown here is derived from an EMBL/GenBank/DDBJ whole genome shotgun (WGS) entry which is preliminary data.</text>
</comment>
<keyword evidence="2" id="KW-0479">Metal-binding</keyword>
<evidence type="ECO:0000256" key="2">
    <source>
        <dbReference type="ARBA" id="ARBA00022723"/>
    </source>
</evidence>
<keyword evidence="1" id="KW-0597">Phosphoprotein</keyword>
<reference evidence="6 7" key="1">
    <citation type="journal article" date="2013" name="PLoS ONE">
        <title>Lactobacillus paracasei comparative genomics: towards species pan-genome definition and exploitation of diversity.</title>
        <authorList>
            <person name="Smokvina T."/>
            <person name="Wels M."/>
            <person name="Polka J."/>
            <person name="Chervaux C."/>
            <person name="Brisse S."/>
            <person name="Boekhorst J."/>
            <person name="van Hylckama Vlieg J.E."/>
            <person name="Siezen R.J."/>
        </authorList>
    </citation>
    <scope>NUCLEOTIDE SEQUENCE [LARGE SCALE GENOMIC DNA]</scope>
    <source>
        <strain evidence="6 7">Lpp126</strain>
    </source>
</reference>
<dbReference type="GO" id="GO:0006048">
    <property type="term" value="P:UDP-N-acetylglucosamine biosynthetic process"/>
    <property type="evidence" value="ECO:0007669"/>
    <property type="project" value="TreeGrafter"/>
</dbReference>